<dbReference type="OrthoDB" id="9784962at2"/>
<dbReference type="InterPro" id="IPR010982">
    <property type="entry name" value="Lambda_DNA-bd_dom_sf"/>
</dbReference>
<dbReference type="GO" id="GO:0003700">
    <property type="term" value="F:DNA-binding transcription factor activity"/>
    <property type="evidence" value="ECO:0007669"/>
    <property type="project" value="TreeGrafter"/>
</dbReference>
<dbReference type="PANTHER" id="PTHR30146:SF109">
    <property type="entry name" value="HTH-TYPE TRANSCRIPTIONAL REGULATOR GALS"/>
    <property type="match status" value="1"/>
</dbReference>
<reference evidence="5 6" key="1">
    <citation type="submission" date="2014-02" db="EMBL/GenBank/DDBJ databases">
        <title>Genome sequence of Paenibacillus darwinianus reveals adaptive mechanisms for survival in Antarctic soils.</title>
        <authorList>
            <person name="Dsouza M."/>
            <person name="Taylor M.W."/>
            <person name="Turner S.J."/>
            <person name="Aislabie J."/>
        </authorList>
    </citation>
    <scope>NUCLEOTIDE SEQUENCE [LARGE SCALE GENOMIC DNA]</scope>
    <source>
        <strain evidence="5 6">CE1</strain>
    </source>
</reference>
<dbReference type="SUPFAM" id="SSF53822">
    <property type="entry name" value="Periplasmic binding protein-like I"/>
    <property type="match status" value="1"/>
</dbReference>
<dbReference type="PROSITE" id="PS50932">
    <property type="entry name" value="HTH_LACI_2"/>
    <property type="match status" value="1"/>
</dbReference>
<dbReference type="InterPro" id="IPR046335">
    <property type="entry name" value="LacI/GalR-like_sensor"/>
</dbReference>
<feature type="domain" description="HTH lacI-type" evidence="4">
    <location>
        <begin position="2"/>
        <end position="56"/>
    </location>
</feature>
<evidence type="ECO:0000256" key="1">
    <source>
        <dbReference type="ARBA" id="ARBA00023015"/>
    </source>
</evidence>
<dbReference type="Gene3D" id="3.40.50.2300">
    <property type="match status" value="2"/>
</dbReference>
<gene>
    <name evidence="5" type="ORF">BG53_04525</name>
</gene>
<evidence type="ECO:0000256" key="3">
    <source>
        <dbReference type="ARBA" id="ARBA00023163"/>
    </source>
</evidence>
<dbReference type="PROSITE" id="PS00356">
    <property type="entry name" value="HTH_LACI_1"/>
    <property type="match status" value="1"/>
</dbReference>
<keyword evidence="6" id="KW-1185">Reference proteome</keyword>
<accession>A0A9W5S0Y2</accession>
<name>A0A9W5S0Y2_9BACL</name>
<dbReference type="Pfam" id="PF00356">
    <property type="entry name" value="LacI"/>
    <property type="match status" value="1"/>
</dbReference>
<dbReference type="CDD" id="cd01392">
    <property type="entry name" value="HTH_LacI"/>
    <property type="match status" value="1"/>
</dbReference>
<keyword evidence="2" id="KW-0238">DNA-binding</keyword>
<keyword evidence="1" id="KW-0805">Transcription regulation</keyword>
<evidence type="ECO:0000259" key="4">
    <source>
        <dbReference type="PROSITE" id="PS50932"/>
    </source>
</evidence>
<dbReference type="RefSeq" id="WP_036585986.1">
    <property type="nucleotide sequence ID" value="NZ_KK082263.1"/>
</dbReference>
<dbReference type="InterPro" id="IPR000843">
    <property type="entry name" value="HTH_LacI"/>
</dbReference>
<proteinExistence type="predicted"/>
<dbReference type="Pfam" id="PF13377">
    <property type="entry name" value="Peripla_BP_3"/>
    <property type="match status" value="1"/>
</dbReference>
<dbReference type="InterPro" id="IPR028082">
    <property type="entry name" value="Peripla_BP_I"/>
</dbReference>
<sequence length="347" mass="38711">MTRIKDIARIANVSTATVSNVLNGTGSVSDKTRASILKVIEEMNYQPNHIAKSLKIKKTKTIGVIVEDVTSFNSAEIIDGINEYAENEGFSLLLTNMRVFKRLGQEYKDDEVVRQLASQAFREILNKQVDGLIYVGAHPRDVTRMIESHKRIPIVYTYCHTSRDEDYAVNYDEHLGAYEATNYLIEAGHRQIAVISGLFNSNSSRERFNGYYQAIMDNRLVFNPALIKTGDWEFESGCRLTAELLAADSRPTAILAMNDNMAAGAIGACKERGLRVPEDLSIVGFDDREFSSYTAPQLTTMRLPLHEMGTEAMKSVMDILAGNESTVKSKKLKCTLIERHSAAQAPK</sequence>
<comment type="caution">
    <text evidence="5">The sequence shown here is derived from an EMBL/GenBank/DDBJ whole genome shotgun (WGS) entry which is preliminary data.</text>
</comment>
<dbReference type="AlphaFoldDB" id="A0A9W5S0Y2"/>
<dbReference type="Proteomes" id="UP000053750">
    <property type="component" value="Unassembled WGS sequence"/>
</dbReference>
<keyword evidence="3" id="KW-0804">Transcription</keyword>
<dbReference type="SMART" id="SM00354">
    <property type="entry name" value="HTH_LACI"/>
    <property type="match status" value="1"/>
</dbReference>
<protein>
    <submittedName>
        <fullName evidence="5">LacI family transcriptional regulator</fullName>
    </submittedName>
</protein>
<evidence type="ECO:0000313" key="5">
    <source>
        <dbReference type="EMBL" id="EXX87255.1"/>
    </source>
</evidence>
<dbReference type="GO" id="GO:0000976">
    <property type="term" value="F:transcription cis-regulatory region binding"/>
    <property type="evidence" value="ECO:0007669"/>
    <property type="project" value="TreeGrafter"/>
</dbReference>
<dbReference type="CDD" id="cd06288">
    <property type="entry name" value="PBP1_sucrose_transcription_regulator"/>
    <property type="match status" value="1"/>
</dbReference>
<dbReference type="EMBL" id="JFHU01000162">
    <property type="protein sequence ID" value="EXX87255.1"/>
    <property type="molecule type" value="Genomic_DNA"/>
</dbReference>
<evidence type="ECO:0000313" key="6">
    <source>
        <dbReference type="Proteomes" id="UP000053750"/>
    </source>
</evidence>
<evidence type="ECO:0000256" key="2">
    <source>
        <dbReference type="ARBA" id="ARBA00023125"/>
    </source>
</evidence>
<dbReference type="SUPFAM" id="SSF47413">
    <property type="entry name" value="lambda repressor-like DNA-binding domains"/>
    <property type="match status" value="1"/>
</dbReference>
<dbReference type="Gene3D" id="1.10.260.40">
    <property type="entry name" value="lambda repressor-like DNA-binding domains"/>
    <property type="match status" value="1"/>
</dbReference>
<dbReference type="PANTHER" id="PTHR30146">
    <property type="entry name" value="LACI-RELATED TRANSCRIPTIONAL REPRESSOR"/>
    <property type="match status" value="1"/>
</dbReference>
<organism evidence="5 6">
    <name type="scientific">Paenibacillus darwinianus</name>
    <dbReference type="NCBI Taxonomy" id="1380763"/>
    <lineage>
        <taxon>Bacteria</taxon>
        <taxon>Bacillati</taxon>
        <taxon>Bacillota</taxon>
        <taxon>Bacilli</taxon>
        <taxon>Bacillales</taxon>
        <taxon>Paenibacillaceae</taxon>
        <taxon>Paenibacillus</taxon>
    </lineage>
</organism>